<dbReference type="InterPro" id="IPR036237">
    <property type="entry name" value="Xyl_isomerase-like_sf"/>
</dbReference>
<reference evidence="2 3" key="1">
    <citation type="submission" date="2018-03" db="EMBL/GenBank/DDBJ databases">
        <title>Genomic Encyclopedia of Type Strains, Phase III (KMG-III): the genomes of soil and plant-associated and newly described type strains.</title>
        <authorList>
            <person name="Whitman W."/>
        </authorList>
    </citation>
    <scope>NUCLEOTIDE SEQUENCE [LARGE SCALE GENOMIC DNA]</scope>
    <source>
        <strain evidence="2 3">CGMCC 4.7097</strain>
    </source>
</reference>
<dbReference type="EMBL" id="PYAX01000017">
    <property type="protein sequence ID" value="PSL51852.1"/>
    <property type="molecule type" value="Genomic_DNA"/>
</dbReference>
<dbReference type="InterPro" id="IPR050312">
    <property type="entry name" value="IolE/XylAMocC-like"/>
</dbReference>
<comment type="caution">
    <text evidence="2">The sequence shown here is derived from an EMBL/GenBank/DDBJ whole genome shotgun (WGS) entry which is preliminary data.</text>
</comment>
<dbReference type="Gene3D" id="3.20.20.150">
    <property type="entry name" value="Divalent-metal-dependent TIM barrel enzymes"/>
    <property type="match status" value="1"/>
</dbReference>
<dbReference type="OrthoDB" id="9801426at2"/>
<dbReference type="GO" id="GO:0016853">
    <property type="term" value="F:isomerase activity"/>
    <property type="evidence" value="ECO:0007669"/>
    <property type="project" value="UniProtKB-KW"/>
</dbReference>
<keyword evidence="2" id="KW-0413">Isomerase</keyword>
<protein>
    <submittedName>
        <fullName evidence="2">Sugar phosphate isomerase/epimerase</fullName>
    </submittedName>
</protein>
<sequence length="253" mass="26343">MPQWKIACQEQLLPGASIEQKWEFAQSAGFDGIELLLRNGEAFEARLGVLERAAGRGVVLPAVRLDALPLVGDPGRGLRQVSSVAALGAPAVVVPVSGTRRVPLPRSSTADHDTLSDALRRLAERAAREGVTLCVQPVNRYEGHAVNTLDQAAQLCRAVGLPSARVAAATFHMNIEEADPAGALLAAGPWLGHVELADSTGLEPGAGHVDWSSVFAALDAAGYQGWVSLACRLSGPARTCLPAAVSVLRQAGG</sequence>
<dbReference type="SUPFAM" id="SSF51658">
    <property type="entry name" value="Xylose isomerase-like"/>
    <property type="match status" value="1"/>
</dbReference>
<dbReference type="Proteomes" id="UP000241118">
    <property type="component" value="Unassembled WGS sequence"/>
</dbReference>
<name>A0A2P8I047_SACCR</name>
<evidence type="ECO:0000259" key="1">
    <source>
        <dbReference type="Pfam" id="PF01261"/>
    </source>
</evidence>
<dbReference type="AlphaFoldDB" id="A0A2P8I047"/>
<organism evidence="2 3">
    <name type="scientific">Saccharothrix carnea</name>
    <dbReference type="NCBI Taxonomy" id="1280637"/>
    <lineage>
        <taxon>Bacteria</taxon>
        <taxon>Bacillati</taxon>
        <taxon>Actinomycetota</taxon>
        <taxon>Actinomycetes</taxon>
        <taxon>Pseudonocardiales</taxon>
        <taxon>Pseudonocardiaceae</taxon>
        <taxon>Saccharothrix</taxon>
    </lineage>
</organism>
<evidence type="ECO:0000313" key="3">
    <source>
        <dbReference type="Proteomes" id="UP000241118"/>
    </source>
</evidence>
<feature type="domain" description="Xylose isomerase-like TIM barrel" evidence="1">
    <location>
        <begin position="23"/>
        <end position="237"/>
    </location>
</feature>
<proteinExistence type="predicted"/>
<dbReference type="PANTHER" id="PTHR12110">
    <property type="entry name" value="HYDROXYPYRUVATE ISOMERASE"/>
    <property type="match status" value="1"/>
</dbReference>
<dbReference type="Pfam" id="PF01261">
    <property type="entry name" value="AP_endonuc_2"/>
    <property type="match status" value="1"/>
</dbReference>
<accession>A0A2P8I047</accession>
<evidence type="ECO:0000313" key="2">
    <source>
        <dbReference type="EMBL" id="PSL51852.1"/>
    </source>
</evidence>
<keyword evidence="3" id="KW-1185">Reference proteome</keyword>
<dbReference type="InterPro" id="IPR013022">
    <property type="entry name" value="Xyl_isomerase-like_TIM-brl"/>
</dbReference>
<gene>
    <name evidence="2" type="ORF">B0I31_11746</name>
</gene>